<comment type="caution">
    <text evidence="4">The sequence shown here is derived from an EMBL/GenBank/DDBJ whole genome shotgun (WGS) entry which is preliminary data.</text>
</comment>
<dbReference type="EMBL" id="MVHF01000002">
    <property type="protein sequence ID" value="ORA39095.1"/>
    <property type="molecule type" value="Genomic_DNA"/>
</dbReference>
<dbReference type="InterPro" id="IPR016162">
    <property type="entry name" value="Ald_DH_N"/>
</dbReference>
<dbReference type="SUPFAM" id="SSF53720">
    <property type="entry name" value="ALDH-like"/>
    <property type="match status" value="1"/>
</dbReference>
<dbReference type="PANTHER" id="PTHR43353">
    <property type="entry name" value="SUCCINATE-SEMIALDEHYDE DEHYDROGENASE, MITOCHONDRIAL"/>
    <property type="match status" value="1"/>
</dbReference>
<dbReference type="STRING" id="1927124.BST13_02055"/>
<evidence type="ECO:0000259" key="3">
    <source>
        <dbReference type="Pfam" id="PF00171"/>
    </source>
</evidence>
<dbReference type="Gene3D" id="3.40.309.10">
    <property type="entry name" value="Aldehyde Dehydrogenase, Chain A, domain 2"/>
    <property type="match status" value="1"/>
</dbReference>
<proteinExistence type="predicted"/>
<evidence type="ECO:0000313" key="4">
    <source>
        <dbReference type="EMBL" id="ORA39095.1"/>
    </source>
</evidence>
<dbReference type="PANTHER" id="PTHR43353:SF3">
    <property type="entry name" value="ALDEHYDE DEHYDROGENASE-RELATED"/>
    <property type="match status" value="1"/>
</dbReference>
<name>A0A1X0BA72_9MYCO</name>
<dbReference type="GO" id="GO:0016620">
    <property type="term" value="F:oxidoreductase activity, acting on the aldehyde or oxo group of donors, NAD or NADP as acceptor"/>
    <property type="evidence" value="ECO:0007669"/>
    <property type="project" value="InterPro"/>
</dbReference>
<accession>A0A1X0BA72</accession>
<organism evidence="4 5">
    <name type="scientific">Mycobacterium aquaticum</name>
    <dbReference type="NCBI Taxonomy" id="1927124"/>
    <lineage>
        <taxon>Bacteria</taxon>
        <taxon>Bacillati</taxon>
        <taxon>Actinomycetota</taxon>
        <taxon>Actinomycetes</taxon>
        <taxon>Mycobacteriales</taxon>
        <taxon>Mycobacteriaceae</taxon>
        <taxon>Mycobacterium</taxon>
    </lineage>
</organism>
<protein>
    <recommendedName>
        <fullName evidence="3">Aldehyde dehydrogenase domain-containing protein</fullName>
    </recommendedName>
</protein>
<dbReference type="InterPro" id="IPR015590">
    <property type="entry name" value="Aldehyde_DH_dom"/>
</dbReference>
<evidence type="ECO:0000256" key="1">
    <source>
        <dbReference type="ARBA" id="ARBA00023002"/>
    </source>
</evidence>
<dbReference type="AlphaFoldDB" id="A0A1X0BA72"/>
<dbReference type="InterPro" id="IPR016163">
    <property type="entry name" value="Ald_DH_C"/>
</dbReference>
<reference evidence="4 5" key="1">
    <citation type="submission" date="2017-02" db="EMBL/GenBank/DDBJ databases">
        <title>The new phylogeny of genus Mycobacterium.</title>
        <authorList>
            <person name="Tortoli E."/>
            <person name="Trovato A."/>
            <person name="Cirillo D.M."/>
        </authorList>
    </citation>
    <scope>NUCLEOTIDE SEQUENCE [LARGE SCALE GENOMIC DNA]</scope>
    <source>
        <strain evidence="4 5">RW6</strain>
    </source>
</reference>
<dbReference type="RefSeq" id="WP_083160150.1">
    <property type="nucleotide sequence ID" value="NZ_MVHF01000002.1"/>
</dbReference>
<sequence>MTSDPDDHGPGTTHASGLAETTPIEHGEIMGRAAQASHSWSATPGYRRADVLRGIAEALDREKGHLVEIADAESWLGTTRLMGEVARTTAQLRMFAEVIEHGAHVVQPGVTVPGRSDAEATGPELRRCQLPVGPVAVYAASNFPFAFSVAGGDTASALAAGCPVVVKAHPAHPELSLHTARIIDDALSTAGVGPGVFALVSGVEEGTRLVQDPVIRAAAFTGSSEGGRVLADLAAARPDPIPFYGEFGSVNPVFVLPDAVADIPGFVTDYLDSLTLGGGQFCTNPGLLIVPRQLDLLPEIARQIMQRPAAALLHAGIQAAFTAKVDQLRTIPGVTVHESQAPVPAAGFHVRPVVLTAGSHTATHDRALLEQEVFGPAGVVVEYEDADQLLALCVGLQGCLVSSIHAGADSTLLREMIREASRISGRLVWNSWPTGVAVATGQHHGGPLPATSNPFVTSVGPDAIMRFLRPITFQNLPVDLLPPEAQR</sequence>
<evidence type="ECO:0000256" key="2">
    <source>
        <dbReference type="SAM" id="MobiDB-lite"/>
    </source>
</evidence>
<dbReference type="InterPro" id="IPR050740">
    <property type="entry name" value="Aldehyde_DH_Superfamily"/>
</dbReference>
<dbReference type="Pfam" id="PF00171">
    <property type="entry name" value="Aldedh"/>
    <property type="match status" value="1"/>
</dbReference>
<dbReference type="Gene3D" id="3.40.605.10">
    <property type="entry name" value="Aldehyde Dehydrogenase, Chain A, domain 1"/>
    <property type="match status" value="1"/>
</dbReference>
<feature type="region of interest" description="Disordered" evidence="2">
    <location>
        <begin position="1"/>
        <end position="20"/>
    </location>
</feature>
<gene>
    <name evidence="4" type="ORF">BST13_02055</name>
</gene>
<dbReference type="Proteomes" id="UP000192448">
    <property type="component" value="Unassembled WGS sequence"/>
</dbReference>
<feature type="domain" description="Aldehyde dehydrogenase" evidence="3">
    <location>
        <begin position="26"/>
        <end position="444"/>
    </location>
</feature>
<dbReference type="OrthoDB" id="9770537at2"/>
<keyword evidence="1" id="KW-0560">Oxidoreductase</keyword>
<evidence type="ECO:0000313" key="5">
    <source>
        <dbReference type="Proteomes" id="UP000192448"/>
    </source>
</evidence>
<dbReference type="InterPro" id="IPR016161">
    <property type="entry name" value="Ald_DH/histidinol_DH"/>
</dbReference>
<keyword evidence="5" id="KW-1185">Reference proteome</keyword>